<feature type="compositionally biased region" description="Low complexity" evidence="8">
    <location>
        <begin position="62"/>
        <end position="92"/>
    </location>
</feature>
<dbReference type="InterPro" id="IPR024882">
    <property type="entry name" value="NUP58/p45/49"/>
</dbReference>
<evidence type="ECO:0000256" key="4">
    <source>
        <dbReference type="ARBA" id="ARBA00022927"/>
    </source>
</evidence>
<keyword evidence="5" id="KW-0811">Translocation</keyword>
<dbReference type="PANTHER" id="PTHR13437">
    <property type="entry name" value="NUCLEOPORIN P58/P45 NUCLEOPORIN-LIKE PROTEIN 1"/>
    <property type="match status" value="1"/>
</dbReference>
<comment type="caution">
    <text evidence="9">The sequence shown here is derived from an EMBL/GenBank/DDBJ whole genome shotgun (WGS) entry which is preliminary data.</text>
</comment>
<feature type="region of interest" description="Disordered" evidence="8">
    <location>
        <begin position="47"/>
        <end position="136"/>
    </location>
</feature>
<evidence type="ECO:0000313" key="9">
    <source>
        <dbReference type="EMBL" id="KAJ5479896.1"/>
    </source>
</evidence>
<reference evidence="9" key="2">
    <citation type="journal article" date="2023" name="IMA Fungus">
        <title>Comparative genomic study of the Penicillium genus elucidates a diverse pangenome and 15 lateral gene transfer events.</title>
        <authorList>
            <person name="Petersen C."/>
            <person name="Sorensen T."/>
            <person name="Nielsen M.R."/>
            <person name="Sondergaard T.E."/>
            <person name="Sorensen J.L."/>
            <person name="Fitzpatrick D.A."/>
            <person name="Frisvad J.C."/>
            <person name="Nielsen K.L."/>
        </authorList>
    </citation>
    <scope>NUCLEOTIDE SEQUENCE</scope>
    <source>
        <strain evidence="9">IBT 17660</strain>
    </source>
</reference>
<evidence type="ECO:0000256" key="7">
    <source>
        <dbReference type="ARBA" id="ARBA00023242"/>
    </source>
</evidence>
<keyword evidence="4" id="KW-0653">Protein transport</keyword>
<protein>
    <recommendedName>
        <fullName evidence="11">Nucleoporin NUP49/NSP49</fullName>
    </recommendedName>
</protein>
<dbReference type="GO" id="GO:0051028">
    <property type="term" value="P:mRNA transport"/>
    <property type="evidence" value="ECO:0007669"/>
    <property type="project" value="UniProtKB-KW"/>
</dbReference>
<dbReference type="GO" id="GO:0015031">
    <property type="term" value="P:protein transport"/>
    <property type="evidence" value="ECO:0007669"/>
    <property type="project" value="UniProtKB-KW"/>
</dbReference>
<keyword evidence="6" id="KW-0906">Nuclear pore complex</keyword>
<evidence type="ECO:0000256" key="2">
    <source>
        <dbReference type="ARBA" id="ARBA00022448"/>
    </source>
</evidence>
<evidence type="ECO:0000256" key="5">
    <source>
        <dbReference type="ARBA" id="ARBA00023010"/>
    </source>
</evidence>
<feature type="compositionally biased region" description="Gly residues" evidence="8">
    <location>
        <begin position="113"/>
        <end position="135"/>
    </location>
</feature>
<keyword evidence="10" id="KW-1185">Reference proteome</keyword>
<evidence type="ECO:0000256" key="3">
    <source>
        <dbReference type="ARBA" id="ARBA00022816"/>
    </source>
</evidence>
<keyword evidence="3" id="KW-0509">mRNA transport</keyword>
<dbReference type="AlphaFoldDB" id="A0A9W9X159"/>
<dbReference type="PANTHER" id="PTHR13437:SF2">
    <property type="entry name" value="NUCLEOPORIN P58_P45"/>
    <property type="match status" value="1"/>
</dbReference>
<dbReference type="Proteomes" id="UP001147760">
    <property type="component" value="Unassembled WGS sequence"/>
</dbReference>
<evidence type="ECO:0000256" key="8">
    <source>
        <dbReference type="SAM" id="MobiDB-lite"/>
    </source>
</evidence>
<dbReference type="GO" id="GO:0008139">
    <property type="term" value="F:nuclear localization sequence binding"/>
    <property type="evidence" value="ECO:0007669"/>
    <property type="project" value="InterPro"/>
</dbReference>
<dbReference type="EMBL" id="JAPWDO010000003">
    <property type="protein sequence ID" value="KAJ5479896.1"/>
    <property type="molecule type" value="Genomic_DNA"/>
</dbReference>
<accession>A0A9W9X159</accession>
<name>A0A9W9X159_9EURO</name>
<dbReference type="Pfam" id="PF21121">
    <property type="entry name" value="Nup49_C"/>
    <property type="match status" value="1"/>
</dbReference>
<organism evidence="9 10">
    <name type="scientific">Penicillium desertorum</name>
    <dbReference type="NCBI Taxonomy" id="1303715"/>
    <lineage>
        <taxon>Eukaryota</taxon>
        <taxon>Fungi</taxon>
        <taxon>Dikarya</taxon>
        <taxon>Ascomycota</taxon>
        <taxon>Pezizomycotina</taxon>
        <taxon>Eurotiomycetes</taxon>
        <taxon>Eurotiomycetidae</taxon>
        <taxon>Eurotiales</taxon>
        <taxon>Aspergillaceae</taxon>
        <taxon>Penicillium</taxon>
    </lineage>
</organism>
<keyword evidence="7" id="KW-0539">Nucleus</keyword>
<dbReference type="GO" id="GO:0017056">
    <property type="term" value="F:structural constituent of nuclear pore"/>
    <property type="evidence" value="ECO:0007669"/>
    <property type="project" value="InterPro"/>
</dbReference>
<evidence type="ECO:0000313" key="10">
    <source>
        <dbReference type="Proteomes" id="UP001147760"/>
    </source>
</evidence>
<sequence>MFAPKAAAPTTGGLSLNTNSTSSLFGGNTATSTATTGATNTGSLFGNAASSTAPKPAGGLFGTPATGTTTQAQPTGSNMFGGQQQSGATGSSLFGGANTTTQPSGTSSLFGGSTAGAGTGTTQGTTSGGLFGGGASTAQTQAKPAFGGLGGLGAAGAGTGGSNRRNYRRLVPTLSLFGQPAPAQTTQPLQQSTATSTVIPGVKVDVSNLLPTTKFESCADEIRSQIEAIDKHILNQMKMCHEVGDLLPTIEKQGATIPNDVEFVQGKLETMQHALENDASDIDGLRSLVTRDAAEAQVAFRAIDTLKLPLQYQSTGGGWWSVQDQQIPERSMRSSRKNTLALPDGVEGDASTDVNGVPVNLVDYFSHRSKEMKGVLTRYTGNLKEIEDHLHGVEATLNRQISDFVSSKSREGAAGTPRSTISELSGVLSDVEAGIMGVATRLSNVSEQVQDLSIGQQSLGDGRLHLG</sequence>
<evidence type="ECO:0000256" key="1">
    <source>
        <dbReference type="ARBA" id="ARBA00004567"/>
    </source>
</evidence>
<dbReference type="OrthoDB" id="2538017at2759"/>
<dbReference type="Pfam" id="PF13634">
    <property type="entry name" value="Nucleoporin_FG"/>
    <property type="match status" value="1"/>
</dbReference>
<comment type="subcellular location">
    <subcellularLocation>
        <location evidence="1">Nucleus</location>
        <location evidence="1">Nuclear pore complex</location>
    </subcellularLocation>
</comment>
<proteinExistence type="predicted"/>
<evidence type="ECO:0008006" key="11">
    <source>
        <dbReference type="Google" id="ProtNLM"/>
    </source>
</evidence>
<reference evidence="9" key="1">
    <citation type="submission" date="2022-12" db="EMBL/GenBank/DDBJ databases">
        <authorList>
            <person name="Petersen C."/>
        </authorList>
    </citation>
    <scope>NUCLEOTIDE SEQUENCE</scope>
    <source>
        <strain evidence="9">IBT 17660</strain>
    </source>
</reference>
<gene>
    <name evidence="9" type="ORF">N7530_005405</name>
</gene>
<evidence type="ECO:0000256" key="6">
    <source>
        <dbReference type="ARBA" id="ARBA00023132"/>
    </source>
</evidence>
<keyword evidence="2" id="KW-0813">Transport</keyword>
<dbReference type="GO" id="GO:0005643">
    <property type="term" value="C:nuclear pore"/>
    <property type="evidence" value="ECO:0007669"/>
    <property type="project" value="UniProtKB-SubCell"/>
</dbReference>
<dbReference type="InterPro" id="IPR025574">
    <property type="entry name" value="Nucleoporin_FG_rpt"/>
</dbReference>